<comment type="caution">
    <text evidence="7">The sequence shown here is derived from an EMBL/GenBank/DDBJ whole genome shotgun (WGS) entry which is preliminary data.</text>
</comment>
<feature type="region of interest" description="Disordered" evidence="5">
    <location>
        <begin position="1"/>
        <end position="23"/>
    </location>
</feature>
<keyword evidence="1" id="KW-0805">Transcription regulation</keyword>
<dbReference type="GO" id="GO:0043565">
    <property type="term" value="F:sequence-specific DNA binding"/>
    <property type="evidence" value="ECO:0007669"/>
    <property type="project" value="InterPro"/>
</dbReference>
<sequence>MAEAWTAGGTRATAAAPGSADATSQDRLTPVVFSSRDVAPAHRLDRWRSTYEAFNALTPLGPISRDFEASNEIWSFCGLALLRNSAPAMGFERLRRHIQRDSIDHWVVRVVRRGQMTLRIGDKVLRASPGRPLLFGLGQPHDGERSDTDWVSLYIPRDTHPDLAAGLDRLGNCTLDHAGAGLLADVILLLERRMAEATLAELPALAEGARAMVAACLLRGAGAAAQGPDAAAFTQLEQVRRVIRQNIGSAMLGPERLCRAAGLSRSQLYRLFEPHGGVARYIQIQRMRLARVMLEDAACTANVSAIAERVGHFNASAFSRAFRQEFGVTPVEVRAAARAGLRLPLGTTATATFNSTDFVGVLRTIGVAPEPLRPAA</sequence>
<feature type="domain" description="HTH araC/xylS-type" evidence="6">
    <location>
        <begin position="237"/>
        <end position="336"/>
    </location>
</feature>
<dbReference type="Proteomes" id="UP000249065">
    <property type="component" value="Unassembled WGS sequence"/>
</dbReference>
<dbReference type="Pfam" id="PF12833">
    <property type="entry name" value="HTH_18"/>
    <property type="match status" value="1"/>
</dbReference>
<evidence type="ECO:0000256" key="5">
    <source>
        <dbReference type="SAM" id="MobiDB-lite"/>
    </source>
</evidence>
<dbReference type="InterPro" id="IPR018060">
    <property type="entry name" value="HTH_AraC"/>
</dbReference>
<dbReference type="InterPro" id="IPR009057">
    <property type="entry name" value="Homeodomain-like_sf"/>
</dbReference>
<dbReference type="AlphaFoldDB" id="A0A327M9T8"/>
<dbReference type="EMBL" id="QLIX01000005">
    <property type="protein sequence ID" value="RAI59196.1"/>
    <property type="molecule type" value="Genomic_DNA"/>
</dbReference>
<organism evidence="7 8">
    <name type="scientific">Roseicella frigidaeris</name>
    <dbReference type="NCBI Taxonomy" id="2230885"/>
    <lineage>
        <taxon>Bacteria</taxon>
        <taxon>Pseudomonadati</taxon>
        <taxon>Pseudomonadota</taxon>
        <taxon>Alphaproteobacteria</taxon>
        <taxon>Acetobacterales</taxon>
        <taxon>Roseomonadaceae</taxon>
        <taxon>Roseicella</taxon>
    </lineage>
</organism>
<evidence type="ECO:0000259" key="6">
    <source>
        <dbReference type="PROSITE" id="PS01124"/>
    </source>
</evidence>
<evidence type="ECO:0000313" key="8">
    <source>
        <dbReference type="Proteomes" id="UP000249065"/>
    </source>
</evidence>
<dbReference type="PANTHER" id="PTHR46796:SF6">
    <property type="entry name" value="ARAC SUBFAMILY"/>
    <property type="match status" value="1"/>
</dbReference>
<dbReference type="Gene3D" id="1.10.10.60">
    <property type="entry name" value="Homeodomain-like"/>
    <property type="match status" value="1"/>
</dbReference>
<dbReference type="Pfam" id="PF02311">
    <property type="entry name" value="AraC_binding"/>
    <property type="match status" value="1"/>
</dbReference>
<evidence type="ECO:0000256" key="1">
    <source>
        <dbReference type="ARBA" id="ARBA00023015"/>
    </source>
</evidence>
<dbReference type="PROSITE" id="PS01124">
    <property type="entry name" value="HTH_ARAC_FAMILY_2"/>
    <property type="match status" value="1"/>
</dbReference>
<accession>A0A327M9T8</accession>
<evidence type="ECO:0000256" key="2">
    <source>
        <dbReference type="ARBA" id="ARBA00023125"/>
    </source>
</evidence>
<dbReference type="GO" id="GO:0003700">
    <property type="term" value="F:DNA-binding transcription factor activity"/>
    <property type="evidence" value="ECO:0007669"/>
    <property type="project" value="InterPro"/>
</dbReference>
<dbReference type="InterPro" id="IPR050204">
    <property type="entry name" value="AraC_XylS_family_regulators"/>
</dbReference>
<evidence type="ECO:0000256" key="3">
    <source>
        <dbReference type="ARBA" id="ARBA00023159"/>
    </source>
</evidence>
<dbReference type="SMART" id="SM00342">
    <property type="entry name" value="HTH_ARAC"/>
    <property type="match status" value="1"/>
</dbReference>
<dbReference type="OrthoDB" id="5295469at2"/>
<keyword evidence="2" id="KW-0238">DNA-binding</keyword>
<name>A0A327M9T8_9PROT</name>
<proteinExistence type="predicted"/>
<keyword evidence="3" id="KW-0010">Activator</keyword>
<dbReference type="SUPFAM" id="SSF51215">
    <property type="entry name" value="Regulatory protein AraC"/>
    <property type="match status" value="1"/>
</dbReference>
<dbReference type="InterPro" id="IPR037923">
    <property type="entry name" value="HTH-like"/>
</dbReference>
<reference evidence="8" key="1">
    <citation type="submission" date="2018-06" db="EMBL/GenBank/DDBJ databases">
        <authorList>
            <person name="Khan S.A."/>
        </authorList>
    </citation>
    <scope>NUCLEOTIDE SEQUENCE [LARGE SCALE GENOMIC DNA]</scope>
    <source>
        <strain evidence="8">DB-1506</strain>
    </source>
</reference>
<dbReference type="InterPro" id="IPR003313">
    <property type="entry name" value="AraC-bd"/>
</dbReference>
<dbReference type="PRINTS" id="PR00032">
    <property type="entry name" value="HTHARAC"/>
</dbReference>
<dbReference type="SUPFAM" id="SSF46689">
    <property type="entry name" value="Homeodomain-like"/>
    <property type="match status" value="1"/>
</dbReference>
<gene>
    <name evidence="7" type="ORF">DOO78_09145</name>
</gene>
<protein>
    <recommendedName>
        <fullName evidence="6">HTH araC/xylS-type domain-containing protein</fullName>
    </recommendedName>
</protein>
<dbReference type="InterPro" id="IPR020449">
    <property type="entry name" value="Tscrpt_reg_AraC-type_HTH"/>
</dbReference>
<keyword evidence="4" id="KW-0804">Transcription</keyword>
<keyword evidence="8" id="KW-1185">Reference proteome</keyword>
<evidence type="ECO:0000313" key="7">
    <source>
        <dbReference type="EMBL" id="RAI59196.1"/>
    </source>
</evidence>
<evidence type="ECO:0000256" key="4">
    <source>
        <dbReference type="ARBA" id="ARBA00023163"/>
    </source>
</evidence>
<dbReference type="PANTHER" id="PTHR46796">
    <property type="entry name" value="HTH-TYPE TRANSCRIPTIONAL ACTIVATOR RHAS-RELATED"/>
    <property type="match status" value="1"/>
</dbReference>